<evidence type="ECO:0000256" key="5">
    <source>
        <dbReference type="ARBA" id="ARBA00022692"/>
    </source>
</evidence>
<dbReference type="Pfam" id="PF04290">
    <property type="entry name" value="DctQ"/>
    <property type="match status" value="1"/>
</dbReference>
<keyword evidence="6 9" id="KW-1133">Transmembrane helix</keyword>
<gene>
    <name evidence="11" type="ORF">EK403_07280</name>
</gene>
<evidence type="ECO:0000256" key="9">
    <source>
        <dbReference type="RuleBase" id="RU369079"/>
    </source>
</evidence>
<dbReference type="InterPro" id="IPR007387">
    <property type="entry name" value="TRAP_DctQ"/>
</dbReference>
<comment type="subunit">
    <text evidence="9">The complex comprises the extracytoplasmic solute receptor protein and the two transmembrane proteins.</text>
</comment>
<dbReference type="OrthoDB" id="9794346at2"/>
<feature type="transmembrane region" description="Helical" evidence="9">
    <location>
        <begin position="137"/>
        <end position="159"/>
    </location>
</feature>
<feature type="transmembrane region" description="Helical" evidence="9">
    <location>
        <begin position="93"/>
        <end position="117"/>
    </location>
</feature>
<keyword evidence="12" id="KW-1185">Reference proteome</keyword>
<dbReference type="RefSeq" id="WP_128776839.1">
    <property type="nucleotide sequence ID" value="NZ_RYFI01000005.1"/>
</dbReference>
<name>A0A4Q0ML09_9HYPH</name>
<reference evidence="11 12" key="1">
    <citation type="submission" date="2018-12" db="EMBL/GenBank/DDBJ databases">
        <title>bacterium Hansschlegelia zhihuaiae S113.</title>
        <authorList>
            <person name="He J."/>
        </authorList>
    </citation>
    <scope>NUCLEOTIDE SEQUENCE [LARGE SCALE GENOMIC DNA]</scope>
    <source>
        <strain evidence="11 12">S 113</strain>
    </source>
</reference>
<keyword evidence="3" id="KW-1003">Cell membrane</keyword>
<dbReference type="InterPro" id="IPR055348">
    <property type="entry name" value="DctQ"/>
</dbReference>
<evidence type="ECO:0000259" key="10">
    <source>
        <dbReference type="Pfam" id="PF04290"/>
    </source>
</evidence>
<evidence type="ECO:0000256" key="6">
    <source>
        <dbReference type="ARBA" id="ARBA00022989"/>
    </source>
</evidence>
<keyword evidence="5 9" id="KW-0812">Transmembrane</keyword>
<evidence type="ECO:0000313" key="12">
    <source>
        <dbReference type="Proteomes" id="UP000289708"/>
    </source>
</evidence>
<comment type="subcellular location">
    <subcellularLocation>
        <location evidence="1 9">Cell inner membrane</location>
        <topology evidence="1 9">Multi-pass membrane protein</topology>
    </subcellularLocation>
</comment>
<dbReference type="PANTHER" id="PTHR35011">
    <property type="entry name" value="2,3-DIKETO-L-GULONATE TRAP TRANSPORTER SMALL PERMEASE PROTEIN YIAM"/>
    <property type="match status" value="1"/>
</dbReference>
<evidence type="ECO:0000256" key="2">
    <source>
        <dbReference type="ARBA" id="ARBA00022448"/>
    </source>
</evidence>
<keyword evidence="4 9" id="KW-0997">Cell inner membrane</keyword>
<dbReference type="GO" id="GO:0022857">
    <property type="term" value="F:transmembrane transporter activity"/>
    <property type="evidence" value="ECO:0007669"/>
    <property type="project" value="UniProtKB-UniRule"/>
</dbReference>
<evidence type="ECO:0000256" key="7">
    <source>
        <dbReference type="ARBA" id="ARBA00023136"/>
    </source>
</evidence>
<organism evidence="11 12">
    <name type="scientific">Hansschlegelia zhihuaiae</name>
    <dbReference type="NCBI Taxonomy" id="405005"/>
    <lineage>
        <taxon>Bacteria</taxon>
        <taxon>Pseudomonadati</taxon>
        <taxon>Pseudomonadota</taxon>
        <taxon>Alphaproteobacteria</taxon>
        <taxon>Hyphomicrobiales</taxon>
        <taxon>Methylopilaceae</taxon>
        <taxon>Hansschlegelia</taxon>
    </lineage>
</organism>
<comment type="caution">
    <text evidence="11">The sequence shown here is derived from an EMBL/GenBank/DDBJ whole genome shotgun (WGS) entry which is preliminary data.</text>
</comment>
<evidence type="ECO:0000256" key="1">
    <source>
        <dbReference type="ARBA" id="ARBA00004429"/>
    </source>
</evidence>
<evidence type="ECO:0000313" key="11">
    <source>
        <dbReference type="EMBL" id="RXF74163.1"/>
    </source>
</evidence>
<evidence type="ECO:0000256" key="3">
    <source>
        <dbReference type="ARBA" id="ARBA00022475"/>
    </source>
</evidence>
<dbReference type="GO" id="GO:0005886">
    <property type="term" value="C:plasma membrane"/>
    <property type="evidence" value="ECO:0007669"/>
    <property type="project" value="UniProtKB-SubCell"/>
</dbReference>
<comment type="function">
    <text evidence="9">Part of the tripartite ATP-independent periplasmic (TRAP) transport system.</text>
</comment>
<proteinExistence type="inferred from homology"/>
<sequence>MPERLENCALGLDAVVEVLGRIAAWTGLALVLVMAGNVIARYFFHIGSVATQELEWHLMAPLTLLCIAYTIKHDGHVRVDIFYSSLPVGAQRAVDLFSALCAVALAVIVVKISIPYVAQSYRIGEGSPDPGGLPYRWIIKAMIPAGFALFGLQSLASVLRALKPFFGGSDGLKTASINAG</sequence>
<dbReference type="AlphaFoldDB" id="A0A4Q0ML09"/>
<feature type="domain" description="Tripartite ATP-independent periplasmic transporters DctQ component" evidence="10">
    <location>
        <begin position="30"/>
        <end position="162"/>
    </location>
</feature>
<keyword evidence="7 9" id="KW-0472">Membrane</keyword>
<comment type="caution">
    <text evidence="9">Lacks conserved residue(s) required for the propagation of feature annotation.</text>
</comment>
<dbReference type="EMBL" id="RYFI01000005">
    <property type="protein sequence ID" value="RXF74163.1"/>
    <property type="molecule type" value="Genomic_DNA"/>
</dbReference>
<dbReference type="Proteomes" id="UP000289708">
    <property type="component" value="Unassembled WGS sequence"/>
</dbReference>
<comment type="similarity">
    <text evidence="8 9">Belongs to the TRAP transporter small permease family.</text>
</comment>
<feature type="transmembrane region" description="Helical" evidence="9">
    <location>
        <begin position="22"/>
        <end position="44"/>
    </location>
</feature>
<dbReference type="PANTHER" id="PTHR35011:SF4">
    <property type="entry name" value="SLL1102 PROTEIN"/>
    <property type="match status" value="1"/>
</dbReference>
<evidence type="ECO:0000256" key="8">
    <source>
        <dbReference type="ARBA" id="ARBA00038436"/>
    </source>
</evidence>
<evidence type="ECO:0000256" key="4">
    <source>
        <dbReference type="ARBA" id="ARBA00022519"/>
    </source>
</evidence>
<keyword evidence="2 9" id="KW-0813">Transport</keyword>
<protein>
    <recommendedName>
        <fullName evidence="9">TRAP transporter small permease protein</fullName>
    </recommendedName>
</protein>
<accession>A0A4Q0ML09</accession>